<dbReference type="OrthoDB" id="449475at2759"/>
<feature type="transmembrane region" description="Helical" evidence="8">
    <location>
        <begin position="233"/>
        <end position="255"/>
    </location>
</feature>
<keyword evidence="5 8" id="KW-1133">Transmembrane helix</keyword>
<dbReference type="InterPro" id="IPR036458">
    <property type="entry name" value="Na:dicarbo_symporter_sf"/>
</dbReference>
<dbReference type="InterPro" id="IPR050746">
    <property type="entry name" value="DAACS"/>
</dbReference>
<organism evidence="10 11">
    <name type="scientific">Vitrella brassicaformis (strain CCMP3155)</name>
    <dbReference type="NCBI Taxonomy" id="1169540"/>
    <lineage>
        <taxon>Eukaryota</taxon>
        <taxon>Sar</taxon>
        <taxon>Alveolata</taxon>
        <taxon>Colpodellida</taxon>
        <taxon>Vitrellaceae</taxon>
        <taxon>Vitrella</taxon>
    </lineage>
</organism>
<evidence type="ECO:0000256" key="5">
    <source>
        <dbReference type="ARBA" id="ARBA00022989"/>
    </source>
</evidence>
<evidence type="ECO:0000256" key="4">
    <source>
        <dbReference type="ARBA" id="ARBA00022847"/>
    </source>
</evidence>
<dbReference type="GO" id="GO:0016020">
    <property type="term" value="C:membrane"/>
    <property type="evidence" value="ECO:0007669"/>
    <property type="project" value="UniProtKB-SubCell"/>
</dbReference>
<feature type="transmembrane region" description="Helical" evidence="8">
    <location>
        <begin position="348"/>
        <end position="374"/>
    </location>
</feature>
<feature type="transmembrane region" description="Helical" evidence="8">
    <location>
        <begin position="189"/>
        <end position="212"/>
    </location>
</feature>
<comment type="subcellular location">
    <subcellularLocation>
        <location evidence="1 8">Membrane</location>
        <topology evidence="1 8">Multi-pass membrane protein</topology>
    </subcellularLocation>
</comment>
<feature type="compositionally biased region" description="Polar residues" evidence="9">
    <location>
        <begin position="506"/>
        <end position="521"/>
    </location>
</feature>
<dbReference type="InterPro" id="IPR018107">
    <property type="entry name" value="Na-dicarboxylate_symporter_CS"/>
</dbReference>
<evidence type="ECO:0000256" key="2">
    <source>
        <dbReference type="ARBA" id="ARBA00022448"/>
    </source>
</evidence>
<keyword evidence="4 8" id="KW-0769">Symport</keyword>
<keyword evidence="11" id="KW-1185">Reference proteome</keyword>
<proteinExistence type="inferred from homology"/>
<dbReference type="AlphaFoldDB" id="A0A0G4FJ02"/>
<feature type="transmembrane region" description="Helical" evidence="8">
    <location>
        <begin position="310"/>
        <end position="328"/>
    </location>
</feature>
<evidence type="ECO:0000256" key="3">
    <source>
        <dbReference type="ARBA" id="ARBA00022692"/>
    </source>
</evidence>
<dbReference type="GO" id="GO:0015293">
    <property type="term" value="F:symporter activity"/>
    <property type="evidence" value="ECO:0007669"/>
    <property type="project" value="UniProtKB-UniRule"/>
</dbReference>
<name>A0A0G4FJ02_VITBC</name>
<keyword evidence="6 8" id="KW-0472">Membrane</keyword>
<dbReference type="PANTHER" id="PTHR11958:SF63">
    <property type="entry name" value="AMINO ACID TRANSPORTER"/>
    <property type="match status" value="1"/>
</dbReference>
<dbReference type="InParanoid" id="A0A0G4FJ02"/>
<keyword evidence="2 8" id="KW-0813">Transport</keyword>
<feature type="transmembrane region" description="Helical" evidence="8">
    <location>
        <begin position="35"/>
        <end position="57"/>
    </location>
</feature>
<feature type="transmembrane region" description="Helical" evidence="8">
    <location>
        <begin position="111"/>
        <end position="132"/>
    </location>
</feature>
<feature type="region of interest" description="Disordered" evidence="9">
    <location>
        <begin position="491"/>
        <end position="543"/>
    </location>
</feature>
<sequence>MAEESSKMALTDETQTTKGKLGVLAFWRWPLHWQALGGIVMGLVLGYLSGGVGYATFKSTRWDMIIYDLIGDMFLQGLKMVVVPLVLTAIVNATAGMGDRAGFGRLGGKTVLFYLVTSLCSTLIGLAFVNIIKPGEGSVGTTVDETLKSVENEGSDEQGNLQKIEERSEGRGGIESILTVFRNMVPPNIFAAFAEDQMLGVIVFALLFSYYMARLQGEQRRIMTVIWEGAYNVMLGIVFFVLNFLPLGVMCLIAQSFADAFAQDNFVERMTQLGLFAVTSVCALATHIFILMPLFLFALGRVNPIRHFNAVMPALLTAFSTASSSATLPLTMSCVEQRAGVSKRMANFVLPLGATVNMDGSALYECVVVIFLAQFSGIELTFTNQLIVVILALLTSIGVAGIPSASLVAIVVILNAVNANLPGGQTIPLETLAVILIIDRPLDMCRTAVNVMGDTVGTILIARSEGEKPLTKHPDEMQKLFMENFAMHEMEHGAGKGGGEGGADQQGPSSQVQTKESSEVQSTEEENNTNGDSGEDAKALAVC</sequence>
<evidence type="ECO:0000256" key="9">
    <source>
        <dbReference type="SAM" id="MobiDB-lite"/>
    </source>
</evidence>
<accession>A0A0G4FJ02</accession>
<dbReference type="Pfam" id="PF00375">
    <property type="entry name" value="SDF"/>
    <property type="match status" value="1"/>
</dbReference>
<comment type="similarity">
    <text evidence="8">Belongs to the dicarboxylate/amino acid:cation symporter (DAACS) (TC 2.A.23) family.</text>
</comment>
<dbReference type="VEuPathDB" id="CryptoDB:Vbra_15526"/>
<dbReference type="OMA" id="ICSFVVP"/>
<dbReference type="Proteomes" id="UP000041254">
    <property type="component" value="Unassembled WGS sequence"/>
</dbReference>
<dbReference type="EMBL" id="CDMY01000447">
    <property type="protein sequence ID" value="CEM13693.1"/>
    <property type="molecule type" value="Genomic_DNA"/>
</dbReference>
<dbReference type="Gene3D" id="1.10.3860.10">
    <property type="entry name" value="Sodium:dicarboxylate symporter"/>
    <property type="match status" value="1"/>
</dbReference>
<feature type="transmembrane region" description="Helical" evidence="8">
    <location>
        <begin position="77"/>
        <end position="99"/>
    </location>
</feature>
<feature type="transmembrane region" description="Helical" evidence="8">
    <location>
        <begin position="275"/>
        <end position="298"/>
    </location>
</feature>
<reference evidence="10 11" key="1">
    <citation type="submission" date="2014-11" db="EMBL/GenBank/DDBJ databases">
        <authorList>
            <person name="Zhu J."/>
            <person name="Qi W."/>
            <person name="Song R."/>
        </authorList>
    </citation>
    <scope>NUCLEOTIDE SEQUENCE [LARGE SCALE GENOMIC DNA]</scope>
</reference>
<dbReference type="PANTHER" id="PTHR11958">
    <property type="entry name" value="SODIUM/DICARBOXYLATE SYMPORTER-RELATED"/>
    <property type="match status" value="1"/>
</dbReference>
<evidence type="ECO:0000256" key="8">
    <source>
        <dbReference type="RuleBase" id="RU361216"/>
    </source>
</evidence>
<dbReference type="STRING" id="1169540.A0A0G4FJ02"/>
<gene>
    <name evidence="10" type="ORF">Vbra_15526</name>
</gene>
<protein>
    <recommendedName>
        <fullName evidence="8">Amino acid transporter</fullName>
    </recommendedName>
</protein>
<evidence type="ECO:0000313" key="11">
    <source>
        <dbReference type="Proteomes" id="UP000041254"/>
    </source>
</evidence>
<dbReference type="PROSITE" id="PS00714">
    <property type="entry name" value="NA_DICARBOXYL_SYMP_2"/>
    <property type="match status" value="1"/>
</dbReference>
<dbReference type="SUPFAM" id="SSF118215">
    <property type="entry name" value="Proton glutamate symport protein"/>
    <property type="match status" value="1"/>
</dbReference>
<feature type="transmembrane region" description="Helical" evidence="8">
    <location>
        <begin position="386"/>
        <end position="414"/>
    </location>
</feature>
<keyword evidence="3 8" id="KW-0812">Transmembrane</keyword>
<dbReference type="PhylomeDB" id="A0A0G4FJ02"/>
<keyword evidence="7" id="KW-0325">Glycoprotein</keyword>
<feature type="compositionally biased region" description="Gly residues" evidence="9">
    <location>
        <begin position="495"/>
        <end position="504"/>
    </location>
</feature>
<dbReference type="InterPro" id="IPR001991">
    <property type="entry name" value="Na-dicarboxylate_symporter"/>
</dbReference>
<evidence type="ECO:0000256" key="6">
    <source>
        <dbReference type="ARBA" id="ARBA00023136"/>
    </source>
</evidence>
<evidence type="ECO:0000256" key="7">
    <source>
        <dbReference type="ARBA" id="ARBA00023180"/>
    </source>
</evidence>
<evidence type="ECO:0000256" key="1">
    <source>
        <dbReference type="ARBA" id="ARBA00004141"/>
    </source>
</evidence>
<evidence type="ECO:0000313" key="10">
    <source>
        <dbReference type="EMBL" id="CEM13693.1"/>
    </source>
</evidence>
<dbReference type="PRINTS" id="PR00173">
    <property type="entry name" value="EDTRNSPORT"/>
</dbReference>
<dbReference type="GO" id="GO:1902475">
    <property type="term" value="P:L-alpha-amino acid transmembrane transport"/>
    <property type="evidence" value="ECO:0007669"/>
    <property type="project" value="UniProtKB-ARBA"/>
</dbReference>